<reference evidence="1 2" key="1">
    <citation type="submission" date="2015-11" db="EMBL/GenBank/DDBJ databases">
        <title>Expanding the genomic diversity of Burkholderia species for the development of highly accurate diagnostics.</title>
        <authorList>
            <person name="Sahl J."/>
            <person name="Keim P."/>
            <person name="Wagner D."/>
        </authorList>
    </citation>
    <scope>NUCLEOTIDE SEQUENCE [LARGE SCALE GENOMIC DNA]</scope>
    <source>
        <strain evidence="1 2">MSMB1302</strain>
    </source>
</reference>
<evidence type="ECO:0000313" key="2">
    <source>
        <dbReference type="Proteomes" id="UP000069001"/>
    </source>
</evidence>
<evidence type="ECO:0000313" key="1">
    <source>
        <dbReference type="EMBL" id="KVK71955.1"/>
    </source>
</evidence>
<name>A0A124TCF4_BURCE</name>
<accession>A0A124TCF4</accession>
<gene>
    <name evidence="1" type="ORF">WS90_35975</name>
</gene>
<dbReference type="Proteomes" id="UP000069001">
    <property type="component" value="Unassembled WGS sequence"/>
</dbReference>
<sequence>MLSSTSSYRYRVWLGKRIRVVRSRFISAEAVDRCEIVHRRHLFADPLLVAWTDHFVDYRREVDVTTG</sequence>
<comment type="caution">
    <text evidence="1">The sequence shown here is derived from an EMBL/GenBank/DDBJ whole genome shotgun (WGS) entry which is preliminary data.</text>
</comment>
<protein>
    <submittedName>
        <fullName evidence="1">Uncharacterized protein</fullName>
    </submittedName>
</protein>
<dbReference type="EMBL" id="LOYH01000109">
    <property type="protein sequence ID" value="KVK71955.1"/>
    <property type="molecule type" value="Genomic_DNA"/>
</dbReference>
<dbReference type="AlphaFoldDB" id="A0A124TCF4"/>
<proteinExistence type="predicted"/>
<organism evidence="1 2">
    <name type="scientific">Burkholderia cepacia</name>
    <name type="common">Pseudomonas cepacia</name>
    <dbReference type="NCBI Taxonomy" id="292"/>
    <lineage>
        <taxon>Bacteria</taxon>
        <taxon>Pseudomonadati</taxon>
        <taxon>Pseudomonadota</taxon>
        <taxon>Betaproteobacteria</taxon>
        <taxon>Burkholderiales</taxon>
        <taxon>Burkholderiaceae</taxon>
        <taxon>Burkholderia</taxon>
        <taxon>Burkholderia cepacia complex</taxon>
    </lineage>
</organism>